<evidence type="ECO:0000313" key="3">
    <source>
        <dbReference type="Proteomes" id="UP000593846"/>
    </source>
</evidence>
<evidence type="ECO:0000313" key="2">
    <source>
        <dbReference type="EMBL" id="QOV23669.1"/>
    </source>
</evidence>
<keyword evidence="3" id="KW-1185">Reference proteome</keyword>
<keyword evidence="1" id="KW-0175">Coiled coil</keyword>
<sequence>MNLQKTQLQIAQLQQQMTLTLDNPPSVKLQVKNINFIQKQLRAIKKELNLAIKEINQQATQALPDSMISLGLDLFGQRKFAGQVRQNTRRVIQSEKIILRQPYMEIKNYIDQVLLEGDKLKLEAAQYLL</sequence>
<organism evidence="2 3">
    <name type="scientific">Anabaenopsis elenkinii CCIBt3563</name>
    <dbReference type="NCBI Taxonomy" id="2779889"/>
    <lineage>
        <taxon>Bacteria</taxon>
        <taxon>Bacillati</taxon>
        <taxon>Cyanobacteriota</taxon>
        <taxon>Cyanophyceae</taxon>
        <taxon>Nostocales</taxon>
        <taxon>Nodulariaceae</taxon>
        <taxon>Anabaenopsis</taxon>
    </lineage>
</organism>
<dbReference type="AlphaFoldDB" id="A0A7S6U6I3"/>
<dbReference type="EMBL" id="CP063311">
    <property type="protein sequence ID" value="QOV23669.1"/>
    <property type="molecule type" value="Genomic_DNA"/>
</dbReference>
<proteinExistence type="predicted"/>
<feature type="coiled-coil region" evidence="1">
    <location>
        <begin position="3"/>
        <end position="61"/>
    </location>
</feature>
<accession>A0A7S6U6I3</accession>
<name>A0A7S6U6I3_9CYAN</name>
<protein>
    <submittedName>
        <fullName evidence="2">Uncharacterized protein</fullName>
    </submittedName>
</protein>
<gene>
    <name evidence="2" type="ORF">IM676_05085</name>
</gene>
<dbReference type="Proteomes" id="UP000593846">
    <property type="component" value="Chromosome"/>
</dbReference>
<evidence type="ECO:0000256" key="1">
    <source>
        <dbReference type="SAM" id="Coils"/>
    </source>
</evidence>
<reference evidence="3" key="1">
    <citation type="submission" date="2020-10" db="EMBL/GenBank/DDBJ databases">
        <title>Genome-based taxonomic classification of the species Anabaenopsis elenkinii.</title>
        <authorList>
            <person name="Delbaje E."/>
            <person name="Andreote A.P.D."/>
            <person name="Pellegrinetti T.A."/>
            <person name="Cruz R.B."/>
            <person name="Branco L.H.Z."/>
            <person name="Fiore M.F."/>
        </authorList>
    </citation>
    <scope>NUCLEOTIDE SEQUENCE [LARGE SCALE GENOMIC DNA]</scope>
    <source>
        <strain evidence="3">CCIBt3563</strain>
    </source>
</reference>
<dbReference type="KEGG" id="aee:IM676_05085"/>
<dbReference type="RefSeq" id="WP_200989215.1">
    <property type="nucleotide sequence ID" value="NZ_CP063311.1"/>
</dbReference>